<protein>
    <submittedName>
        <fullName evidence="3">Putative Photosystem II 12 kDa extrinsic protein</fullName>
    </submittedName>
</protein>
<feature type="signal peptide" evidence="2">
    <location>
        <begin position="1"/>
        <end position="20"/>
    </location>
</feature>
<evidence type="ECO:0000256" key="1">
    <source>
        <dbReference type="SAM" id="MobiDB-lite"/>
    </source>
</evidence>
<dbReference type="Gene3D" id="1.10.150.320">
    <property type="entry name" value="Photosystem II 12 kDa extrinsic protein"/>
    <property type="match status" value="1"/>
</dbReference>
<proteinExistence type="predicted"/>
<dbReference type="SUPFAM" id="SSF81585">
    <property type="entry name" value="PsbU/PolX domain-like"/>
    <property type="match status" value="1"/>
</dbReference>
<gene>
    <name evidence="3" type="ORF">SBA5_10071</name>
</gene>
<organism evidence="3 4">
    <name type="scientific">Candidatus Sulfuritelmatomonas gaucii</name>
    <dbReference type="NCBI Taxonomy" id="2043161"/>
    <lineage>
        <taxon>Bacteria</taxon>
        <taxon>Pseudomonadati</taxon>
        <taxon>Acidobacteriota</taxon>
        <taxon>Terriglobia</taxon>
        <taxon>Terriglobales</taxon>
        <taxon>Acidobacteriaceae</taxon>
        <taxon>Candidatus Sulfuritelmatomonas</taxon>
    </lineage>
</organism>
<name>A0A2N9L346_9BACT</name>
<keyword evidence="2" id="KW-0732">Signal</keyword>
<dbReference type="AlphaFoldDB" id="A0A2N9L346"/>
<dbReference type="EMBL" id="OKRB01000001">
    <property type="protein sequence ID" value="SPE17385.1"/>
    <property type="molecule type" value="Genomic_DNA"/>
</dbReference>
<evidence type="ECO:0000313" key="4">
    <source>
        <dbReference type="Proteomes" id="UP000239735"/>
    </source>
</evidence>
<dbReference type="Proteomes" id="UP000239735">
    <property type="component" value="Unassembled WGS sequence"/>
</dbReference>
<feature type="chain" id="PRO_5014763898" evidence="2">
    <location>
        <begin position="21"/>
        <end position="105"/>
    </location>
</feature>
<reference evidence="4" key="1">
    <citation type="submission" date="2018-02" db="EMBL/GenBank/DDBJ databases">
        <authorList>
            <person name="Hausmann B."/>
        </authorList>
    </citation>
    <scope>NUCLEOTIDE SEQUENCE [LARGE SCALE GENOMIC DNA]</scope>
    <source>
        <strain evidence="4">Peat soil MAG SbA5</strain>
    </source>
</reference>
<sequence length="105" mass="11522">MAIVVATLLFGLAGQSSAAAAPLQSDSSRAAAKAKSIPPPEERTDVNRASVAELLKIPGMTPSWAGRIVRFRPYRTKQDLLDRGVLPSDFYDRIKDYVIAHREKQ</sequence>
<dbReference type="OrthoDB" id="9787778at2"/>
<feature type="compositionally biased region" description="Low complexity" evidence="1">
    <location>
        <begin position="25"/>
        <end position="36"/>
    </location>
</feature>
<evidence type="ECO:0000313" key="3">
    <source>
        <dbReference type="EMBL" id="SPE17385.1"/>
    </source>
</evidence>
<dbReference type="Pfam" id="PF12836">
    <property type="entry name" value="HHH_3"/>
    <property type="match status" value="1"/>
</dbReference>
<evidence type="ECO:0000256" key="2">
    <source>
        <dbReference type="SAM" id="SignalP"/>
    </source>
</evidence>
<accession>A0A2N9L346</accession>
<feature type="region of interest" description="Disordered" evidence="1">
    <location>
        <begin position="22"/>
        <end position="45"/>
    </location>
</feature>